<evidence type="ECO:0000313" key="3">
    <source>
        <dbReference type="Proteomes" id="UP001176941"/>
    </source>
</evidence>
<protein>
    <submittedName>
        <fullName evidence="2">Uncharacterized protein</fullName>
    </submittedName>
</protein>
<organism evidence="2 3">
    <name type="scientific">Rangifer tarandus platyrhynchus</name>
    <name type="common">Svalbard reindeer</name>
    <dbReference type="NCBI Taxonomy" id="3082113"/>
    <lineage>
        <taxon>Eukaryota</taxon>
        <taxon>Metazoa</taxon>
        <taxon>Chordata</taxon>
        <taxon>Craniata</taxon>
        <taxon>Vertebrata</taxon>
        <taxon>Euteleostomi</taxon>
        <taxon>Mammalia</taxon>
        <taxon>Eutheria</taxon>
        <taxon>Laurasiatheria</taxon>
        <taxon>Artiodactyla</taxon>
        <taxon>Ruminantia</taxon>
        <taxon>Pecora</taxon>
        <taxon>Cervidae</taxon>
        <taxon>Odocoileinae</taxon>
        <taxon>Rangifer</taxon>
    </lineage>
</organism>
<feature type="region of interest" description="Disordered" evidence="1">
    <location>
        <begin position="42"/>
        <end position="65"/>
    </location>
</feature>
<evidence type="ECO:0000256" key="1">
    <source>
        <dbReference type="SAM" id="MobiDB-lite"/>
    </source>
</evidence>
<feature type="region of interest" description="Disordered" evidence="1">
    <location>
        <begin position="1"/>
        <end position="27"/>
    </location>
</feature>
<reference evidence="2" key="1">
    <citation type="submission" date="2023-04" db="EMBL/GenBank/DDBJ databases">
        <authorList>
            <consortium name="ELIXIR-Norway"/>
        </authorList>
    </citation>
    <scope>NUCLEOTIDE SEQUENCE [LARGE SCALE GENOMIC DNA]</scope>
</reference>
<feature type="region of interest" description="Disordered" evidence="1">
    <location>
        <begin position="131"/>
        <end position="150"/>
    </location>
</feature>
<feature type="compositionally biased region" description="Low complexity" evidence="1">
    <location>
        <begin position="1"/>
        <end position="15"/>
    </location>
</feature>
<accession>A0ABN8Z1H8</accession>
<gene>
    <name evidence="2" type="ORF">MRATA1EN1_LOCUS15639</name>
</gene>
<dbReference type="Proteomes" id="UP001176941">
    <property type="component" value="Chromosome 26"/>
</dbReference>
<sequence>MKTSAQPPSVASSAQTERKGCVKKLGGGMPVGQCGQWVVRRNWSPRSGEPEGGWTRAESRKASRLRRPLAGHREVARVWAAAGASARASHGALPGCPLAVGWTQGQDGCGADRPVRETVEASVKGAAETWKGGGAFQRNGRQTPLLGTVQ</sequence>
<keyword evidence="3" id="KW-1185">Reference proteome</keyword>
<proteinExistence type="predicted"/>
<name>A0ABN8Z1H8_RANTA</name>
<evidence type="ECO:0000313" key="2">
    <source>
        <dbReference type="EMBL" id="CAI9166677.1"/>
    </source>
</evidence>
<dbReference type="EMBL" id="OX459962">
    <property type="protein sequence ID" value="CAI9166677.1"/>
    <property type="molecule type" value="Genomic_DNA"/>
</dbReference>